<dbReference type="EMBL" id="CP009813">
    <property type="protein sequence ID" value="ATZ53539.1"/>
    <property type="molecule type" value="Genomic_DNA"/>
</dbReference>
<organism evidence="1 2">
    <name type="scientific">Botryotinia fuckeliana (strain B05.10)</name>
    <name type="common">Noble rot fungus</name>
    <name type="synonym">Botrytis cinerea</name>
    <dbReference type="NCBI Taxonomy" id="332648"/>
    <lineage>
        <taxon>Eukaryota</taxon>
        <taxon>Fungi</taxon>
        <taxon>Dikarya</taxon>
        <taxon>Ascomycota</taxon>
        <taxon>Pezizomycotina</taxon>
        <taxon>Leotiomycetes</taxon>
        <taxon>Helotiales</taxon>
        <taxon>Sclerotiniaceae</taxon>
        <taxon>Botrytis</taxon>
    </lineage>
</organism>
<reference evidence="1 2" key="3">
    <citation type="journal article" date="2017" name="Mol. Plant Pathol.">
        <title>A gapless genome sequence of the fungus Botrytis cinerea.</title>
        <authorList>
            <person name="Van Kan J.A."/>
            <person name="Stassen J.H."/>
            <person name="Mosbach A."/>
            <person name="Van Der Lee T.A."/>
            <person name="Faino L."/>
            <person name="Farmer A.D."/>
            <person name="Papasotiriou D.G."/>
            <person name="Zhou S."/>
            <person name="Seidl M.F."/>
            <person name="Cottam E."/>
            <person name="Edel D."/>
            <person name="Hahn M."/>
            <person name="Schwartz D.C."/>
            <person name="Dietrich R.A."/>
            <person name="Widdison S."/>
            <person name="Scalliet G."/>
        </authorList>
    </citation>
    <scope>NUCLEOTIDE SEQUENCE [LARGE SCALE GENOMIC DNA]</scope>
    <source>
        <strain evidence="1 2">B05.10</strain>
    </source>
</reference>
<dbReference type="OrthoDB" id="10069349at2759"/>
<evidence type="ECO:0000313" key="2">
    <source>
        <dbReference type="Proteomes" id="UP000001798"/>
    </source>
</evidence>
<proteinExistence type="predicted"/>
<reference evidence="1 2" key="2">
    <citation type="journal article" date="2012" name="Eukaryot. Cell">
        <title>Genome update of Botrytis cinerea strains B05.10 and T4.</title>
        <authorList>
            <person name="Staats M."/>
            <person name="van Kan J.A."/>
        </authorList>
    </citation>
    <scope>NUCLEOTIDE SEQUENCE [LARGE SCALE GENOMIC DNA]</scope>
    <source>
        <strain evidence="1 2">B05.10</strain>
    </source>
</reference>
<dbReference type="GeneID" id="36394494"/>
<keyword evidence="2" id="KW-1185">Reference proteome</keyword>
<dbReference type="Proteomes" id="UP000001798">
    <property type="component" value="Chromosome 9"/>
</dbReference>
<dbReference type="KEGG" id="bfu:BCIN_09g03750"/>
<reference evidence="1 2" key="1">
    <citation type="journal article" date="2011" name="PLoS Genet.">
        <title>Genomic analysis of the necrotrophic fungal pathogens Sclerotinia sclerotiorum and Botrytis cinerea.</title>
        <authorList>
            <person name="Amselem J."/>
            <person name="Cuomo C.A."/>
            <person name="van Kan J.A."/>
            <person name="Viaud M."/>
            <person name="Benito E.P."/>
            <person name="Couloux A."/>
            <person name="Coutinho P.M."/>
            <person name="de Vries R.P."/>
            <person name="Dyer P.S."/>
            <person name="Fillinger S."/>
            <person name="Fournier E."/>
            <person name="Gout L."/>
            <person name="Hahn M."/>
            <person name="Kohn L."/>
            <person name="Lapalu N."/>
            <person name="Plummer K.M."/>
            <person name="Pradier J.M."/>
            <person name="Quevillon E."/>
            <person name="Sharon A."/>
            <person name="Simon A."/>
            <person name="ten Have A."/>
            <person name="Tudzynski B."/>
            <person name="Tudzynski P."/>
            <person name="Wincker P."/>
            <person name="Andrew M."/>
            <person name="Anthouard V."/>
            <person name="Beever R.E."/>
            <person name="Beffa R."/>
            <person name="Benoit I."/>
            <person name="Bouzid O."/>
            <person name="Brault B."/>
            <person name="Chen Z."/>
            <person name="Choquer M."/>
            <person name="Collemare J."/>
            <person name="Cotton P."/>
            <person name="Danchin E.G."/>
            <person name="Da Silva C."/>
            <person name="Gautier A."/>
            <person name="Giraud C."/>
            <person name="Giraud T."/>
            <person name="Gonzalez C."/>
            <person name="Grossetete S."/>
            <person name="Guldener U."/>
            <person name="Henrissat B."/>
            <person name="Howlett B.J."/>
            <person name="Kodira C."/>
            <person name="Kretschmer M."/>
            <person name="Lappartient A."/>
            <person name="Leroch M."/>
            <person name="Levis C."/>
            <person name="Mauceli E."/>
            <person name="Neuveglise C."/>
            <person name="Oeser B."/>
            <person name="Pearson M."/>
            <person name="Poulain J."/>
            <person name="Poussereau N."/>
            <person name="Quesneville H."/>
            <person name="Rascle C."/>
            <person name="Schumacher J."/>
            <person name="Segurens B."/>
            <person name="Sexton A."/>
            <person name="Silva E."/>
            <person name="Sirven C."/>
            <person name="Soanes D.M."/>
            <person name="Talbot N.J."/>
            <person name="Templeton M."/>
            <person name="Yandava C."/>
            <person name="Yarden O."/>
            <person name="Zeng Q."/>
            <person name="Rollins J.A."/>
            <person name="Lebrun M.H."/>
            <person name="Dickman M."/>
        </authorList>
    </citation>
    <scope>NUCLEOTIDE SEQUENCE [LARGE SCALE GENOMIC DNA]</scope>
    <source>
        <strain evidence="1 2">B05.10</strain>
    </source>
</reference>
<protein>
    <submittedName>
        <fullName evidence="1">Uncharacterized protein</fullName>
    </submittedName>
</protein>
<accession>A0A384JSI8</accession>
<evidence type="ECO:0000313" key="1">
    <source>
        <dbReference type="EMBL" id="ATZ53539.1"/>
    </source>
</evidence>
<sequence length="173" mass="19154">MVLRLEGEDGPITFSEDTIEDIFRDAKPKLIWVTAAPRISNRGADFVYVRWITPGRALDHLSMSDIETDREPLSRCIKVNEIIAAAKNSIFGAAGNEVTPVPGFSIGLWFNRASSDTSIWALGTDTLEMLGLTGSLENPLNIFLVLINKDKLSDPSCSKKKLSFLFQRPILSK</sequence>
<name>A0A384JSI8_BOTFB</name>
<dbReference type="VEuPathDB" id="FungiDB:Bcin09g03750"/>
<dbReference type="RefSeq" id="XP_024550876.1">
    <property type="nucleotide sequence ID" value="XM_024695083.1"/>
</dbReference>
<dbReference type="AlphaFoldDB" id="A0A384JSI8"/>
<gene>
    <name evidence="1" type="ORF">BCIN_09g03750</name>
</gene>